<keyword evidence="6 9" id="KW-0378">Hydrolase</keyword>
<dbReference type="InParanoid" id="A0A066WFQ4"/>
<feature type="chain" id="PRO_5005103167" description="Peptide hydrolase" evidence="9">
    <location>
        <begin position="22"/>
        <end position="419"/>
    </location>
</feature>
<dbReference type="GO" id="GO:0008235">
    <property type="term" value="F:metalloexopeptidase activity"/>
    <property type="evidence" value="ECO:0007669"/>
    <property type="project" value="InterPro"/>
</dbReference>
<dbReference type="GO" id="GO:0006508">
    <property type="term" value="P:proteolysis"/>
    <property type="evidence" value="ECO:0007669"/>
    <property type="project" value="UniProtKB-KW"/>
</dbReference>
<evidence type="ECO:0000256" key="3">
    <source>
        <dbReference type="ARBA" id="ARBA00022670"/>
    </source>
</evidence>
<proteinExistence type="inferred from homology"/>
<sequence length="419" mass="45797">MKLSTSFAAVALIGLTPGISAAPTSGASTSLKLDWTTNIAGGASAVISALWGEVKHAVTWRMIQTSPDQEPYWTTELGKHLLFMRGVKFVDVTDHADFPVVSTSLASTASKRPWPTKAAHADFLKTRVFSNITADGPRANLKKFTSFRNRYYRSATGRESQLWLLSKVKEIASTNPQITVSEFEHDWQQNSIIMHFPSNSSSQPFDASKSIKKEHKPVVILGAHLDSTAFIPFLPAPGGDDDGSGTATLLEALRALLAVGWQPQGDYDLEWHWYSAEEGGLLGSQEIVKSYVQRGREVRAMLQQDMTAFLKPGTAEKIALVADFTDPKLTSFLEMLVTEYLDIPAAQTKIGYAASDHASWMKAGIPAAFAVEGLYDDCNLRNIHTSGDTTTAEGYSFDHMLKFVRLTTAFAVELAGQQA</sequence>
<organism evidence="11 12">
    <name type="scientific">Tilletiaria anomala (strain ATCC 24038 / CBS 436.72 / UBC 951)</name>
    <dbReference type="NCBI Taxonomy" id="1037660"/>
    <lineage>
        <taxon>Eukaryota</taxon>
        <taxon>Fungi</taxon>
        <taxon>Dikarya</taxon>
        <taxon>Basidiomycota</taxon>
        <taxon>Ustilaginomycotina</taxon>
        <taxon>Exobasidiomycetes</taxon>
        <taxon>Georgefischeriales</taxon>
        <taxon>Tilletiariaceae</taxon>
        <taxon>Tilletiaria</taxon>
    </lineage>
</organism>
<evidence type="ECO:0000256" key="9">
    <source>
        <dbReference type="RuleBase" id="RU361240"/>
    </source>
</evidence>
<dbReference type="SUPFAM" id="SSF53187">
    <property type="entry name" value="Zn-dependent exopeptidases"/>
    <property type="match status" value="1"/>
</dbReference>
<dbReference type="RefSeq" id="XP_013244371.1">
    <property type="nucleotide sequence ID" value="XM_013388917.1"/>
</dbReference>
<comment type="caution">
    <text evidence="11">The sequence shown here is derived from an EMBL/GenBank/DDBJ whole genome shotgun (WGS) entry which is preliminary data.</text>
</comment>
<keyword evidence="4 9" id="KW-0479">Metal-binding</keyword>
<accession>A0A066WFQ4</accession>
<evidence type="ECO:0000256" key="5">
    <source>
        <dbReference type="ARBA" id="ARBA00022729"/>
    </source>
</evidence>
<dbReference type="EMBL" id="JMSN01000021">
    <property type="protein sequence ID" value="KDN49585.1"/>
    <property type="molecule type" value="Genomic_DNA"/>
</dbReference>
<dbReference type="EC" id="3.4.-.-" evidence="9"/>
<evidence type="ECO:0000256" key="4">
    <source>
        <dbReference type="ARBA" id="ARBA00022723"/>
    </source>
</evidence>
<dbReference type="HOGENOM" id="CLU_025866_0_0_1"/>
<comment type="similarity">
    <text evidence="8">Belongs to the peptidase M28 family. M28E subfamily.</text>
</comment>
<evidence type="ECO:0000256" key="7">
    <source>
        <dbReference type="ARBA" id="ARBA00022833"/>
    </source>
</evidence>
<dbReference type="Proteomes" id="UP000027361">
    <property type="component" value="Unassembled WGS sequence"/>
</dbReference>
<reference evidence="11 12" key="1">
    <citation type="submission" date="2014-05" db="EMBL/GenBank/DDBJ databases">
        <title>Draft genome sequence of a rare smut relative, Tilletiaria anomala UBC 951.</title>
        <authorList>
            <consortium name="DOE Joint Genome Institute"/>
            <person name="Toome M."/>
            <person name="Kuo A."/>
            <person name="Henrissat B."/>
            <person name="Lipzen A."/>
            <person name="Tritt A."/>
            <person name="Yoshinaga Y."/>
            <person name="Zane M."/>
            <person name="Barry K."/>
            <person name="Grigoriev I.V."/>
            <person name="Spatafora J.W."/>
            <person name="Aimea M.C."/>
        </authorList>
    </citation>
    <scope>NUCLEOTIDE SEQUENCE [LARGE SCALE GENOMIC DNA]</scope>
    <source>
        <strain evidence="11 12">UBC 951</strain>
    </source>
</reference>
<evidence type="ECO:0000256" key="1">
    <source>
        <dbReference type="ARBA" id="ARBA00001947"/>
    </source>
</evidence>
<keyword evidence="7 9" id="KW-0862">Zinc</keyword>
<keyword evidence="12" id="KW-1185">Reference proteome</keyword>
<keyword evidence="2" id="KW-0031">Aminopeptidase</keyword>
<evidence type="ECO:0000313" key="11">
    <source>
        <dbReference type="EMBL" id="KDN49585.1"/>
    </source>
</evidence>
<dbReference type="Gene3D" id="3.40.630.10">
    <property type="entry name" value="Zn peptidases"/>
    <property type="match status" value="1"/>
</dbReference>
<dbReference type="OMA" id="GMLQQDM"/>
<dbReference type="STRING" id="1037660.A0A066WFQ4"/>
<evidence type="ECO:0000256" key="8">
    <source>
        <dbReference type="ARBA" id="ARBA00043962"/>
    </source>
</evidence>
<dbReference type="GO" id="GO:0046872">
    <property type="term" value="F:metal ion binding"/>
    <property type="evidence" value="ECO:0007669"/>
    <property type="project" value="UniProtKB-KW"/>
</dbReference>
<dbReference type="InterPro" id="IPR007484">
    <property type="entry name" value="Peptidase_M28"/>
</dbReference>
<dbReference type="InterPro" id="IPR045175">
    <property type="entry name" value="M28_fam"/>
</dbReference>
<evidence type="ECO:0000256" key="6">
    <source>
        <dbReference type="ARBA" id="ARBA00022801"/>
    </source>
</evidence>
<evidence type="ECO:0000259" key="10">
    <source>
        <dbReference type="Pfam" id="PF04389"/>
    </source>
</evidence>
<dbReference type="PANTHER" id="PTHR12147">
    <property type="entry name" value="METALLOPEPTIDASE M28 FAMILY MEMBER"/>
    <property type="match status" value="1"/>
</dbReference>
<keyword evidence="3 9" id="KW-0645">Protease</keyword>
<dbReference type="OrthoDB" id="2214at2759"/>
<dbReference type="AlphaFoldDB" id="A0A066WFQ4"/>
<keyword evidence="5 9" id="KW-0732">Signal</keyword>
<protein>
    <recommendedName>
        <fullName evidence="9">Peptide hydrolase</fullName>
        <ecNumber evidence="9">3.4.-.-</ecNumber>
    </recommendedName>
</protein>
<comment type="cofactor">
    <cofactor evidence="1">
        <name>Zn(2+)</name>
        <dbReference type="ChEBI" id="CHEBI:29105"/>
    </cofactor>
</comment>
<evidence type="ECO:0000313" key="12">
    <source>
        <dbReference type="Proteomes" id="UP000027361"/>
    </source>
</evidence>
<dbReference type="PANTHER" id="PTHR12147:SF56">
    <property type="entry name" value="AMINOPEPTIDASE YDR415C-RELATED"/>
    <property type="match status" value="1"/>
</dbReference>
<feature type="domain" description="Peptidase M28" evidence="10">
    <location>
        <begin position="213"/>
        <end position="392"/>
    </location>
</feature>
<evidence type="ECO:0000256" key="2">
    <source>
        <dbReference type="ARBA" id="ARBA00022438"/>
    </source>
</evidence>
<dbReference type="GO" id="GO:0004177">
    <property type="term" value="F:aminopeptidase activity"/>
    <property type="evidence" value="ECO:0007669"/>
    <property type="project" value="UniProtKB-KW"/>
</dbReference>
<dbReference type="GeneID" id="25264104"/>
<dbReference type="Pfam" id="PF04389">
    <property type="entry name" value="Peptidase_M28"/>
    <property type="match status" value="1"/>
</dbReference>
<feature type="signal peptide" evidence="9">
    <location>
        <begin position="1"/>
        <end position="21"/>
    </location>
</feature>
<gene>
    <name evidence="11" type="ORF">K437DRAFT_255262</name>
</gene>
<name>A0A066WFQ4_TILAU</name>